<reference evidence="1 2" key="1">
    <citation type="submission" date="2020-10" db="EMBL/GenBank/DDBJ databases">
        <title>The Coptis chinensis genome and diversification of protoberbering-type alkaloids.</title>
        <authorList>
            <person name="Wang B."/>
            <person name="Shu S."/>
            <person name="Song C."/>
            <person name="Liu Y."/>
        </authorList>
    </citation>
    <scope>NUCLEOTIDE SEQUENCE [LARGE SCALE GENOMIC DNA]</scope>
    <source>
        <strain evidence="1">HL-2020</strain>
        <tissue evidence="1">Leaf</tissue>
    </source>
</reference>
<proteinExistence type="predicted"/>
<evidence type="ECO:0000313" key="2">
    <source>
        <dbReference type="Proteomes" id="UP000631114"/>
    </source>
</evidence>
<dbReference type="AlphaFoldDB" id="A0A835ISN2"/>
<dbReference type="OrthoDB" id="5571054at2759"/>
<dbReference type="EMBL" id="JADFTS010000002">
    <property type="protein sequence ID" value="KAF9621557.1"/>
    <property type="molecule type" value="Genomic_DNA"/>
</dbReference>
<comment type="caution">
    <text evidence="1">The sequence shown here is derived from an EMBL/GenBank/DDBJ whole genome shotgun (WGS) entry which is preliminary data.</text>
</comment>
<name>A0A835ISN2_9MAGN</name>
<sequence>MQKTHHGHVTSGVELAFKDDKYDGIRLKHLKVTLFFYHLYIKIICCLH</sequence>
<organism evidence="1 2">
    <name type="scientific">Coptis chinensis</name>
    <dbReference type="NCBI Taxonomy" id="261450"/>
    <lineage>
        <taxon>Eukaryota</taxon>
        <taxon>Viridiplantae</taxon>
        <taxon>Streptophyta</taxon>
        <taxon>Embryophyta</taxon>
        <taxon>Tracheophyta</taxon>
        <taxon>Spermatophyta</taxon>
        <taxon>Magnoliopsida</taxon>
        <taxon>Ranunculales</taxon>
        <taxon>Ranunculaceae</taxon>
        <taxon>Coptidoideae</taxon>
        <taxon>Coptis</taxon>
    </lineage>
</organism>
<accession>A0A835ISN2</accession>
<protein>
    <submittedName>
        <fullName evidence="1">Uncharacterized protein</fullName>
    </submittedName>
</protein>
<evidence type="ECO:0000313" key="1">
    <source>
        <dbReference type="EMBL" id="KAF9621557.1"/>
    </source>
</evidence>
<gene>
    <name evidence="1" type="ORF">IFM89_022911</name>
</gene>
<keyword evidence="2" id="KW-1185">Reference proteome</keyword>
<dbReference type="Proteomes" id="UP000631114">
    <property type="component" value="Unassembled WGS sequence"/>
</dbReference>